<reference evidence="6 7" key="1">
    <citation type="submission" date="2016-10" db="EMBL/GenBank/DDBJ databases">
        <authorList>
            <person name="Cai Z."/>
        </authorList>
    </citation>
    <scope>NUCLEOTIDE SEQUENCE [LARGE SCALE GENOMIC DNA]</scope>
</reference>
<dbReference type="InterPro" id="IPR035979">
    <property type="entry name" value="RBD_domain_sf"/>
</dbReference>
<feature type="compositionally biased region" description="Basic and acidic residues" evidence="3">
    <location>
        <begin position="350"/>
        <end position="364"/>
    </location>
</feature>
<dbReference type="Pfam" id="PF00076">
    <property type="entry name" value="RRM_1"/>
    <property type="match status" value="2"/>
</dbReference>
<dbReference type="InterPro" id="IPR050502">
    <property type="entry name" value="Euk_RNA-bind_prot"/>
</dbReference>
<dbReference type="GO" id="GO:0005634">
    <property type="term" value="C:nucleus"/>
    <property type="evidence" value="ECO:0007669"/>
    <property type="project" value="TreeGrafter"/>
</dbReference>
<feature type="compositionally biased region" description="Basic and acidic residues" evidence="3">
    <location>
        <begin position="312"/>
        <end position="328"/>
    </location>
</feature>
<dbReference type="InterPro" id="IPR012677">
    <property type="entry name" value="Nucleotide-bd_a/b_plait_sf"/>
</dbReference>
<keyword evidence="1 2" id="KW-0694">RNA-binding</keyword>
<feature type="compositionally biased region" description="Basic and acidic residues" evidence="3">
    <location>
        <begin position="516"/>
        <end position="529"/>
    </location>
</feature>
<feature type="region of interest" description="Disordered" evidence="3">
    <location>
        <begin position="1"/>
        <end position="23"/>
    </location>
</feature>
<feature type="region of interest" description="Disordered" evidence="3">
    <location>
        <begin position="101"/>
        <end position="156"/>
    </location>
</feature>
<dbReference type="CDD" id="cd00590">
    <property type="entry name" value="RRM_SF"/>
    <property type="match status" value="1"/>
</dbReference>
<accession>A0A383WI16</accession>
<feature type="compositionally biased region" description="Gly residues" evidence="3">
    <location>
        <begin position="472"/>
        <end position="513"/>
    </location>
</feature>
<dbReference type="STRING" id="3088.A0A383WI16"/>
<dbReference type="EMBL" id="FNXT01000951">
    <property type="protein sequence ID" value="SZX69751.1"/>
    <property type="molecule type" value="Genomic_DNA"/>
</dbReference>
<feature type="compositionally biased region" description="Basic and acidic residues" evidence="3">
    <location>
        <begin position="274"/>
        <end position="305"/>
    </location>
</feature>
<feature type="region of interest" description="Disordered" evidence="3">
    <location>
        <begin position="243"/>
        <end position="537"/>
    </location>
</feature>
<feature type="compositionally biased region" description="Gly residues" evidence="3">
    <location>
        <begin position="245"/>
        <end position="255"/>
    </location>
</feature>
<evidence type="ECO:0000313" key="7">
    <source>
        <dbReference type="Proteomes" id="UP000256970"/>
    </source>
</evidence>
<dbReference type="GO" id="GO:0003729">
    <property type="term" value="F:mRNA binding"/>
    <property type="evidence" value="ECO:0007669"/>
    <property type="project" value="TreeGrafter"/>
</dbReference>
<dbReference type="SMART" id="SM00360">
    <property type="entry name" value="RRM"/>
    <property type="match status" value="2"/>
</dbReference>
<dbReference type="PROSITE" id="PS50102">
    <property type="entry name" value="RRM"/>
    <property type="match status" value="1"/>
</dbReference>
<organism evidence="6 7">
    <name type="scientific">Tetradesmus obliquus</name>
    <name type="common">Green alga</name>
    <name type="synonym">Acutodesmus obliquus</name>
    <dbReference type="NCBI Taxonomy" id="3088"/>
    <lineage>
        <taxon>Eukaryota</taxon>
        <taxon>Viridiplantae</taxon>
        <taxon>Chlorophyta</taxon>
        <taxon>core chlorophytes</taxon>
        <taxon>Chlorophyceae</taxon>
        <taxon>CS clade</taxon>
        <taxon>Sphaeropleales</taxon>
        <taxon>Scenedesmaceae</taxon>
        <taxon>Tetradesmus</taxon>
    </lineage>
</organism>
<dbReference type="Proteomes" id="UP000256970">
    <property type="component" value="Unassembled WGS sequence"/>
</dbReference>
<sequence length="537" mass="55785">MSYRDRDRDEPYSRDKGSSRYSFEKKADAAPKVFVGNIPYTTSDEEVKAHFESAGRVQEVLIPRDPEGRIKGFGFITFEDFDSMERAIRKMDGSSLLGNTLRVDRANERKERPAFDSRGPPPSRGYDGSRGGGGYGGGHGGSGHGGGGYGGGGERRERKPVGYRCRIMGLAREVGWQLLKDFLRQAGDVTYANVDPDGMGVGEYQSLAECRDAIEKLSGAALDGKIVKLTPLNFDFETGERLDRAGGGAAAGGGYSSRSYHDDRGRGGDGYSSGRRDNYDRREDRRDDRDRRDYGGGGRDYDRRGGSGGRDYSPRSDRGGGSHRDYDRAPAAAAAGGRSGGYSSPPHGGGGRDYDRGRSRERSPPRAAAAAGGHGDRDRDYYREPARPAPAAAAAAGGGGSYNSPRAAAPVHQGGGGSARPYDKYDSPRGNGGGPAGGPPAGGSSRYGGGGWSGGSSKYGGGAAAAAAPPAGSGGSSRYGGGGGDAGYRGVSGGDGGGGDGYYGDSRGGGGPDRSGCYREGRGSDRQGPYDRPASAR</sequence>
<dbReference type="PANTHER" id="PTHR48025">
    <property type="entry name" value="OS02G0815200 PROTEIN"/>
    <property type="match status" value="1"/>
</dbReference>
<dbReference type="EMBL" id="FNXT01001273">
    <property type="protein sequence ID" value="SZX77090.1"/>
    <property type="molecule type" value="Genomic_DNA"/>
</dbReference>
<dbReference type="PANTHER" id="PTHR48025:SF1">
    <property type="entry name" value="RRM DOMAIN-CONTAINING PROTEIN"/>
    <property type="match status" value="1"/>
</dbReference>
<dbReference type="InterPro" id="IPR000504">
    <property type="entry name" value="RRM_dom"/>
</dbReference>
<evidence type="ECO:0000256" key="2">
    <source>
        <dbReference type="PROSITE-ProRule" id="PRU00176"/>
    </source>
</evidence>
<feature type="domain" description="RRM" evidence="4">
    <location>
        <begin position="31"/>
        <end position="108"/>
    </location>
</feature>
<gene>
    <name evidence="5" type="ORF">BQ4739_LOCUS10031</name>
    <name evidence="6" type="ORF">BQ4739_LOCUS17439</name>
</gene>
<feature type="compositionally biased region" description="Gly residues" evidence="3">
    <location>
        <begin position="128"/>
        <end position="152"/>
    </location>
</feature>
<evidence type="ECO:0000259" key="4">
    <source>
        <dbReference type="PROSITE" id="PS50102"/>
    </source>
</evidence>
<dbReference type="SUPFAM" id="SSF54928">
    <property type="entry name" value="RNA-binding domain, RBD"/>
    <property type="match status" value="1"/>
</dbReference>
<dbReference type="AlphaFoldDB" id="A0A383WI16"/>
<evidence type="ECO:0000313" key="6">
    <source>
        <dbReference type="EMBL" id="SZX77090.1"/>
    </source>
</evidence>
<feature type="compositionally biased region" description="Basic and acidic residues" evidence="3">
    <location>
        <begin position="102"/>
        <end position="115"/>
    </location>
</feature>
<proteinExistence type="predicted"/>
<keyword evidence="7" id="KW-1185">Reference proteome</keyword>
<feature type="compositionally biased region" description="Basic and acidic residues" evidence="3">
    <location>
        <begin position="374"/>
        <end position="386"/>
    </location>
</feature>
<feature type="compositionally biased region" description="Low complexity" evidence="3">
    <location>
        <begin position="329"/>
        <end position="346"/>
    </location>
</feature>
<feature type="compositionally biased region" description="Gly residues" evidence="3">
    <location>
        <begin position="430"/>
        <end position="463"/>
    </location>
</feature>
<evidence type="ECO:0000256" key="3">
    <source>
        <dbReference type="SAM" id="MobiDB-lite"/>
    </source>
</evidence>
<evidence type="ECO:0000313" key="5">
    <source>
        <dbReference type="EMBL" id="SZX69751.1"/>
    </source>
</evidence>
<evidence type="ECO:0000256" key="1">
    <source>
        <dbReference type="ARBA" id="ARBA00022884"/>
    </source>
</evidence>
<name>A0A383WI16_TETOB</name>
<protein>
    <recommendedName>
        <fullName evidence="4">RRM domain-containing protein</fullName>
    </recommendedName>
</protein>
<dbReference type="Gene3D" id="3.30.70.330">
    <property type="match status" value="2"/>
</dbReference>